<dbReference type="InterPro" id="IPR019734">
    <property type="entry name" value="TPR_rpt"/>
</dbReference>
<evidence type="ECO:0000256" key="2">
    <source>
        <dbReference type="PROSITE-ProRule" id="PRU00339"/>
    </source>
</evidence>
<proteinExistence type="predicted"/>
<dbReference type="Pfam" id="PF20431">
    <property type="entry name" value="E_motif"/>
    <property type="match status" value="1"/>
</dbReference>
<evidence type="ECO:0000256" key="1">
    <source>
        <dbReference type="ARBA" id="ARBA00022737"/>
    </source>
</evidence>
<dbReference type="InterPro" id="IPR046960">
    <property type="entry name" value="PPR_At4g14850-like_plant"/>
</dbReference>
<dbReference type="NCBIfam" id="TIGR00756">
    <property type="entry name" value="PPR"/>
    <property type="match status" value="4"/>
</dbReference>
<feature type="repeat" description="PPR" evidence="3">
    <location>
        <begin position="172"/>
        <end position="206"/>
    </location>
</feature>
<dbReference type="FunFam" id="1.25.40.10:FF:000288">
    <property type="entry name" value="Pentatricopeptide repeat-containing protein At4g02750"/>
    <property type="match status" value="1"/>
</dbReference>
<evidence type="ECO:0000256" key="3">
    <source>
        <dbReference type="PROSITE-ProRule" id="PRU00708"/>
    </source>
</evidence>
<dbReference type="EMBL" id="JAGGNH010000010">
    <property type="protein sequence ID" value="KAJ0962358.1"/>
    <property type="molecule type" value="Genomic_DNA"/>
</dbReference>
<feature type="compositionally biased region" description="Low complexity" evidence="4">
    <location>
        <begin position="1"/>
        <end position="18"/>
    </location>
</feature>
<dbReference type="PANTHER" id="PTHR47926">
    <property type="entry name" value="PENTATRICOPEPTIDE REPEAT-CONTAINING PROTEIN"/>
    <property type="match status" value="1"/>
</dbReference>
<dbReference type="Pfam" id="PF01535">
    <property type="entry name" value="PPR"/>
    <property type="match status" value="1"/>
</dbReference>
<feature type="repeat" description="PPR" evidence="3">
    <location>
        <begin position="404"/>
        <end position="438"/>
    </location>
</feature>
<feature type="repeat" description="TPR" evidence="2">
    <location>
        <begin position="405"/>
        <end position="438"/>
    </location>
</feature>
<keyword evidence="2" id="KW-0802">TPR repeat</keyword>
<dbReference type="InterPro" id="IPR011990">
    <property type="entry name" value="TPR-like_helical_dom_sf"/>
</dbReference>
<evidence type="ECO:0000256" key="4">
    <source>
        <dbReference type="SAM" id="MobiDB-lite"/>
    </source>
</evidence>
<dbReference type="AlphaFoldDB" id="A0A9D5H3W4"/>
<gene>
    <name evidence="5" type="ORF">J5N97_030186</name>
</gene>
<feature type="region of interest" description="Disordered" evidence="4">
    <location>
        <begin position="1"/>
        <end position="43"/>
    </location>
</feature>
<dbReference type="OrthoDB" id="607373at2759"/>
<reference evidence="5" key="2">
    <citation type="journal article" date="2022" name="Hortic Res">
        <title>The genome of Dioscorea zingiberensis sheds light on the biosynthesis, origin and evolution of the medicinally important diosgenin saponins.</title>
        <authorList>
            <person name="Li Y."/>
            <person name="Tan C."/>
            <person name="Li Z."/>
            <person name="Guo J."/>
            <person name="Li S."/>
            <person name="Chen X."/>
            <person name="Wang C."/>
            <person name="Dai X."/>
            <person name="Yang H."/>
            <person name="Song W."/>
            <person name="Hou L."/>
            <person name="Xu J."/>
            <person name="Tong Z."/>
            <person name="Xu A."/>
            <person name="Yuan X."/>
            <person name="Wang W."/>
            <person name="Yang Q."/>
            <person name="Chen L."/>
            <person name="Sun Z."/>
            <person name="Wang K."/>
            <person name="Pan B."/>
            <person name="Chen J."/>
            <person name="Bao Y."/>
            <person name="Liu F."/>
            <person name="Qi X."/>
            <person name="Gang D.R."/>
            <person name="Wen J."/>
            <person name="Li J."/>
        </authorList>
    </citation>
    <scope>NUCLEOTIDE SEQUENCE</scope>
    <source>
        <strain evidence="5">Dzin_1.0</strain>
    </source>
</reference>
<dbReference type="PROSITE" id="PS50005">
    <property type="entry name" value="TPR"/>
    <property type="match status" value="1"/>
</dbReference>
<dbReference type="PANTHER" id="PTHR47926:SF506">
    <property type="entry name" value="TETRATRICOPEPTIDE REPEAT-LIKE SUPERFAMILY PROTEIN ISOFORM 1"/>
    <property type="match status" value="1"/>
</dbReference>
<dbReference type="Proteomes" id="UP001085076">
    <property type="component" value="Miscellaneous, Linkage group lg10"/>
</dbReference>
<keyword evidence="1" id="KW-0677">Repeat</keyword>
<dbReference type="Gene3D" id="1.25.40.10">
    <property type="entry name" value="Tetratricopeptide repeat domain"/>
    <property type="match status" value="4"/>
</dbReference>
<reference evidence="5" key="1">
    <citation type="submission" date="2021-03" db="EMBL/GenBank/DDBJ databases">
        <authorList>
            <person name="Li Z."/>
            <person name="Yang C."/>
        </authorList>
    </citation>
    <scope>NUCLEOTIDE SEQUENCE</scope>
    <source>
        <strain evidence="5">Dzin_1.0</strain>
        <tissue evidence="5">Leaf</tissue>
    </source>
</reference>
<feature type="repeat" description="PPR" evidence="3">
    <location>
        <begin position="273"/>
        <end position="307"/>
    </location>
</feature>
<dbReference type="GO" id="GO:0003723">
    <property type="term" value="F:RNA binding"/>
    <property type="evidence" value="ECO:0007669"/>
    <property type="project" value="InterPro"/>
</dbReference>
<name>A0A9D5H3W4_9LILI</name>
<keyword evidence="6" id="KW-1185">Reference proteome</keyword>
<dbReference type="SUPFAM" id="SSF48452">
    <property type="entry name" value="TPR-like"/>
    <property type="match status" value="1"/>
</dbReference>
<dbReference type="PROSITE" id="PS51375">
    <property type="entry name" value="PPR"/>
    <property type="match status" value="3"/>
</dbReference>
<dbReference type="Pfam" id="PF13041">
    <property type="entry name" value="PPR_2"/>
    <property type="match status" value="3"/>
</dbReference>
<feature type="compositionally biased region" description="Low complexity" evidence="4">
    <location>
        <begin position="31"/>
        <end position="43"/>
    </location>
</feature>
<evidence type="ECO:0008006" key="7">
    <source>
        <dbReference type="Google" id="ProtNLM"/>
    </source>
</evidence>
<evidence type="ECO:0000313" key="6">
    <source>
        <dbReference type="Proteomes" id="UP001085076"/>
    </source>
</evidence>
<organism evidence="5 6">
    <name type="scientific">Dioscorea zingiberensis</name>
    <dbReference type="NCBI Taxonomy" id="325984"/>
    <lineage>
        <taxon>Eukaryota</taxon>
        <taxon>Viridiplantae</taxon>
        <taxon>Streptophyta</taxon>
        <taxon>Embryophyta</taxon>
        <taxon>Tracheophyta</taxon>
        <taxon>Spermatophyta</taxon>
        <taxon>Magnoliopsida</taxon>
        <taxon>Liliopsida</taxon>
        <taxon>Dioscoreales</taxon>
        <taxon>Dioscoreaceae</taxon>
        <taxon>Dioscorea</taxon>
    </lineage>
</organism>
<protein>
    <recommendedName>
        <fullName evidence="7">Pentatricopeptide repeat-containing protein</fullName>
    </recommendedName>
</protein>
<dbReference type="InterPro" id="IPR002885">
    <property type="entry name" value="PPR_rpt"/>
</dbReference>
<dbReference type="InterPro" id="IPR046848">
    <property type="entry name" value="E_motif"/>
</dbReference>
<sequence>MPSIQSSLSSSKMASQRSPGPSLDEPFTPFHQTLPPSQPLPLQHPHQHVLSLWPSWHCPQSIRQNASEKRCLLEYRVISGCVRAGSFLKSFELFREMREGGFDPNGFVLASILTACNRWPEVTGRGIEFHAFVLKVGLFNDVYVATSLLHFYGTHGLVCDAQRLFDEMPERNVVSWTALMVSYSKNGYPEETVSAYRKMKWEGVPCNENSFSTVISSCGLLENESIGLQVLAHAVIYGFENDVSVSNAAITLFDCLERVEDAERLFYWMKGRDRISWNSMISLYSHGGMCEESLQCFSDMRYDDVRPDATTLSSLISLCASDALKLFMEMQNEGVELDQFSLSGGLAACTSLASVEEGQQLHSVIIKLGYETDLHVKNAAMDMYGKSGNIDDMLKMLPEPSRRSRQTWNIMISVYARHGDFEKAEKAFKQMLQMGPKPDYVTFVSLLAACNHAGLADKGQDYYAYMTSELGIPPRIEHCVCMVDLLGRSGQLAEAEKFVENMPVKPNDLIWRSLLASSRIHKNLETGKKAAQCLLKLDPSDDSAYVLLSNVCATTGRWEGCGEVENAYEIDQFEEKTRMQLD</sequence>
<accession>A0A9D5H3W4</accession>
<comment type="caution">
    <text evidence="5">The sequence shown here is derived from an EMBL/GenBank/DDBJ whole genome shotgun (WGS) entry which is preliminary data.</text>
</comment>
<dbReference type="FunFam" id="1.25.40.10:FF:000344">
    <property type="entry name" value="Pentatricopeptide repeat-containing protein"/>
    <property type="match status" value="1"/>
</dbReference>
<evidence type="ECO:0000313" key="5">
    <source>
        <dbReference type="EMBL" id="KAJ0962358.1"/>
    </source>
</evidence>
<dbReference type="GO" id="GO:0009451">
    <property type="term" value="P:RNA modification"/>
    <property type="evidence" value="ECO:0007669"/>
    <property type="project" value="InterPro"/>
</dbReference>